<dbReference type="PANTHER" id="PTHR42776">
    <property type="entry name" value="SERINE PEPTIDASE S9 FAMILY MEMBER"/>
    <property type="match status" value="1"/>
</dbReference>
<evidence type="ECO:0000313" key="3">
    <source>
        <dbReference type="WBParaSite" id="Csp11.Scaffold579.g4524.t1"/>
    </source>
</evidence>
<evidence type="ECO:0000256" key="1">
    <source>
        <dbReference type="ARBA" id="ARBA00022801"/>
    </source>
</evidence>
<organism evidence="2 3">
    <name type="scientific">Caenorhabditis tropicalis</name>
    <dbReference type="NCBI Taxonomy" id="1561998"/>
    <lineage>
        <taxon>Eukaryota</taxon>
        <taxon>Metazoa</taxon>
        <taxon>Ecdysozoa</taxon>
        <taxon>Nematoda</taxon>
        <taxon>Chromadorea</taxon>
        <taxon>Rhabditida</taxon>
        <taxon>Rhabditina</taxon>
        <taxon>Rhabditomorpha</taxon>
        <taxon>Rhabditoidea</taxon>
        <taxon>Rhabditidae</taxon>
        <taxon>Peloderinae</taxon>
        <taxon>Caenorhabditis</taxon>
    </lineage>
</organism>
<dbReference type="PANTHER" id="PTHR42776:SF3">
    <property type="entry name" value="DIPEPTIDYL PEPTIDASE FOUR (IV) FAMILY"/>
    <property type="match status" value="1"/>
</dbReference>
<accession>A0A1I7TC79</accession>
<name>A0A1I7TC79_9PELO</name>
<dbReference type="SUPFAM" id="SSF82171">
    <property type="entry name" value="DPP6 N-terminal domain-like"/>
    <property type="match status" value="1"/>
</dbReference>
<sequence>MTEEFERVPWGSQNGTDVYVIVYQQMEQYRIKTARIMTPPGYVPKEVSVIWETHSDIHSRRVINTRGLLSQRYEFLEMLTETGKDWKYLTYTMSDDCLLSAFLSESRELGHKRDVIQFGLVKFNQTLYNLIPENNMLHGPIHVTNPNSHFKFSPEPNRKFLYFAQPTQQQLKTKNRQDRRFVICVYDFETRGTTIITDENLCEDTINSVEWTPDGNGIVFHRSTELVWHRFGEPFVNIIFPVCPNPERISFSPEKHQLAVFFTANHITEHSIILFHWPFVKAAVNYHHNVISLGNHNVWKVPERPWAFGGKRLVFNVNWQNDVNVYSLATDTLSLDKFAFQIPSMVVDVLENELLIETIAANSATRLWIISLVAPPNENQYSVSLLTVRRPGYDGIHHFDVKCLHFDNNSFTAILYIPNDSHKPGEKLPMIVAPHGGKDPNFTKTSVDPIYSTFVTMGYCVLVINYRNKYTPYIRGFPEKPDFKAADDCHAAVLTVLEQNHYRIDENEIRLFGYEYGSFVAGTMLIRYQNYYKCACFFRQRLEIPDQYIDEEDEESKVQIEKQLLSNVDEVNIPILFMVDENEEMMYEELEASMTQRQIPIFVEYVENDQDYNDFIVKFVNFFDDPIQGPEKKLFVSPEADD</sequence>
<dbReference type="SUPFAM" id="SSF53474">
    <property type="entry name" value="alpha/beta-Hydrolases"/>
    <property type="match status" value="1"/>
</dbReference>
<dbReference type="GO" id="GO:0004252">
    <property type="term" value="F:serine-type endopeptidase activity"/>
    <property type="evidence" value="ECO:0007669"/>
    <property type="project" value="TreeGrafter"/>
</dbReference>
<keyword evidence="1" id="KW-0378">Hydrolase</keyword>
<dbReference type="Proteomes" id="UP000095282">
    <property type="component" value="Unplaced"/>
</dbReference>
<dbReference type="STRING" id="1561998.A0A1I7TC79"/>
<protein>
    <submittedName>
        <fullName evidence="3">Acylaminoacyl-peptidase</fullName>
    </submittedName>
</protein>
<evidence type="ECO:0000313" key="2">
    <source>
        <dbReference type="Proteomes" id="UP000095282"/>
    </source>
</evidence>
<dbReference type="InterPro" id="IPR029058">
    <property type="entry name" value="AB_hydrolase_fold"/>
</dbReference>
<keyword evidence="2" id="KW-1185">Reference proteome</keyword>
<dbReference type="AlphaFoldDB" id="A0A1I7TC79"/>
<reference evidence="3" key="1">
    <citation type="submission" date="2016-11" db="UniProtKB">
        <authorList>
            <consortium name="WormBaseParasite"/>
        </authorList>
    </citation>
    <scope>IDENTIFICATION</scope>
</reference>
<dbReference type="WBParaSite" id="Csp11.Scaffold579.g4524.t1">
    <property type="protein sequence ID" value="Csp11.Scaffold579.g4524.t1"/>
    <property type="gene ID" value="Csp11.Scaffold579.g4524"/>
</dbReference>
<dbReference type="Gene3D" id="3.40.50.1820">
    <property type="entry name" value="alpha/beta hydrolase"/>
    <property type="match status" value="1"/>
</dbReference>
<proteinExistence type="predicted"/>
<dbReference type="eggNOG" id="KOG2100">
    <property type="taxonomic scope" value="Eukaryota"/>
</dbReference>